<dbReference type="EMBL" id="HE965806">
    <property type="protein sequence ID" value="CCJ53250.1"/>
    <property type="molecule type" value="Genomic_DNA"/>
</dbReference>
<name>A0A0C6P3S8_BORBO</name>
<dbReference type="Pfam" id="PF00155">
    <property type="entry name" value="Aminotran_1_2"/>
    <property type="match status" value="1"/>
</dbReference>
<dbReference type="CDD" id="cd00609">
    <property type="entry name" value="AAT_like"/>
    <property type="match status" value="1"/>
</dbReference>
<dbReference type="Proteomes" id="UP000007564">
    <property type="component" value="Chromosome"/>
</dbReference>
<dbReference type="AlphaFoldDB" id="A0A0C6P3S8"/>
<proteinExistence type="predicted"/>
<accession>A0A0C6P3S8</accession>
<dbReference type="GO" id="GO:0009016">
    <property type="term" value="F:succinyldiaminopimelate transaminase activity"/>
    <property type="evidence" value="ECO:0007669"/>
    <property type="project" value="UniProtKB-EC"/>
</dbReference>
<keyword evidence="3 5" id="KW-0808">Transferase</keyword>
<dbReference type="GO" id="GO:0030170">
    <property type="term" value="F:pyridoxal phosphate binding"/>
    <property type="evidence" value="ECO:0007669"/>
    <property type="project" value="InterPro"/>
</dbReference>
<dbReference type="SUPFAM" id="SSF53383">
    <property type="entry name" value="PLP-dependent transferases"/>
    <property type="match status" value="1"/>
</dbReference>
<dbReference type="InterPro" id="IPR015422">
    <property type="entry name" value="PyrdxlP-dep_Trfase_small"/>
</dbReference>
<dbReference type="Gene3D" id="3.90.1150.10">
    <property type="entry name" value="Aspartate Aminotransferase, domain 1"/>
    <property type="match status" value="1"/>
</dbReference>
<gene>
    <name evidence="5" type="primary">dapC</name>
    <name evidence="5" type="ORF">BN112_1333</name>
</gene>
<evidence type="ECO:0000313" key="5">
    <source>
        <dbReference type="EMBL" id="CCJ53250.1"/>
    </source>
</evidence>
<evidence type="ECO:0000256" key="1">
    <source>
        <dbReference type="ARBA" id="ARBA00001933"/>
    </source>
</evidence>
<dbReference type="InterPro" id="IPR015424">
    <property type="entry name" value="PyrdxlP-dep_Trfase"/>
</dbReference>
<feature type="domain" description="Aminotransferase class I/classII large" evidence="4">
    <location>
        <begin position="39"/>
        <end position="395"/>
    </location>
</feature>
<protein>
    <submittedName>
        <fullName evidence="5">N-succinyl-L,L-diaminopimelate aminotransferase</fullName>
        <ecNumber evidence="5">2.6.1.17</ecNumber>
    </submittedName>
</protein>
<evidence type="ECO:0000259" key="4">
    <source>
        <dbReference type="Pfam" id="PF00155"/>
    </source>
</evidence>
<dbReference type="GO" id="GO:0009089">
    <property type="term" value="P:lysine biosynthetic process via diaminopimelate"/>
    <property type="evidence" value="ECO:0007669"/>
    <property type="project" value="InterPro"/>
</dbReference>
<keyword evidence="2 5" id="KW-0032">Aminotransferase</keyword>
<dbReference type="PANTHER" id="PTHR42832:SF3">
    <property type="entry name" value="L-GLUTAMINE--4-(METHYLSULFANYL)-2-OXOBUTANOATE AMINOTRANSFERASE"/>
    <property type="match status" value="1"/>
</dbReference>
<dbReference type="NCBIfam" id="TIGR03538">
    <property type="entry name" value="DapC_gpp"/>
    <property type="match status" value="1"/>
</dbReference>
<dbReference type="PANTHER" id="PTHR42832">
    <property type="entry name" value="AMINO ACID AMINOTRANSFERASE"/>
    <property type="match status" value="1"/>
</dbReference>
<evidence type="ECO:0000313" key="6">
    <source>
        <dbReference type="Proteomes" id="UP000007564"/>
    </source>
</evidence>
<reference evidence="5 6" key="1">
    <citation type="journal article" date="2012" name="BMC Genomics">
        <title>Comparative genomics of the classical Bordetella subspecies: the evolution and exchange of virulence-associated diversity amongst closely related pathogens.</title>
        <authorList>
            <person name="Park J."/>
            <person name="Zhang Y."/>
            <person name="Buboltz A.M."/>
            <person name="Zhang X."/>
            <person name="Schuster S.C."/>
            <person name="Ahuja U."/>
            <person name="Liu M."/>
            <person name="Miller J.F."/>
            <person name="Sebaihia M."/>
            <person name="Bentley S.D."/>
            <person name="Parkhill J."/>
            <person name="Harvill E.T."/>
        </authorList>
    </citation>
    <scope>NUCLEOTIDE SEQUENCE [LARGE SCALE GENOMIC DNA]</scope>
    <source>
        <strain evidence="5 6">253</strain>
    </source>
</reference>
<dbReference type="EC" id="2.6.1.17" evidence="5"/>
<comment type="cofactor">
    <cofactor evidence="1">
        <name>pyridoxal 5'-phosphate</name>
        <dbReference type="ChEBI" id="CHEBI:597326"/>
    </cofactor>
</comment>
<sequence>MLKSCPMNPRLDALHPYPFEKLRALLADAGKPTHDLPPINLSIGEPKHAAPACVGQAIAANLAGLSVYPSTKGEPALRQAISQWLSRRYSIPAPDPESEVLPVLGSREALFAFAQTVIDPSAGALVVCPNPFYQIYEGAALLAGATPYYVNADPARDFGYDWARVPDEVWRRTQLVFVCSPGNPAGNVMSLEEWRTLFELSDRHGFVIAADECYSEIYLDEDNPPLGSLQAARRLGRDRYTNLVAFSSLSKRSNVPGMRSGFVAGDAALLARFLLYRTYHGSAMSPVVSAASIAAWSDETHVQENRRQYRAKFEAVLPILQNVLDVRAPQASFYLWAGTPGSDTAFARELYGRTGVTVLPGSLLAREAHNANPGQGRIRIALVAPLDQCVQAAERIAHFARTSI</sequence>
<organism evidence="5 6">
    <name type="scientific">Bordetella bronchiseptica 253</name>
    <dbReference type="NCBI Taxonomy" id="568707"/>
    <lineage>
        <taxon>Bacteria</taxon>
        <taxon>Pseudomonadati</taxon>
        <taxon>Pseudomonadota</taxon>
        <taxon>Betaproteobacteria</taxon>
        <taxon>Burkholderiales</taxon>
        <taxon>Alcaligenaceae</taxon>
        <taxon>Bordetella</taxon>
    </lineage>
</organism>
<dbReference type="HOGENOM" id="CLU_017584_4_5_4"/>
<dbReference type="KEGG" id="bbh:BN112_1333"/>
<evidence type="ECO:0000256" key="3">
    <source>
        <dbReference type="ARBA" id="ARBA00022679"/>
    </source>
</evidence>
<dbReference type="Gene3D" id="3.40.640.10">
    <property type="entry name" value="Type I PLP-dependent aspartate aminotransferase-like (Major domain)"/>
    <property type="match status" value="1"/>
</dbReference>
<dbReference type="InterPro" id="IPR050881">
    <property type="entry name" value="LL-DAP_aminotransferase"/>
</dbReference>
<dbReference type="InterPro" id="IPR004839">
    <property type="entry name" value="Aminotransferase_I/II_large"/>
</dbReference>
<dbReference type="InterPro" id="IPR019878">
    <property type="entry name" value="DapC_beta/gammaproteobac"/>
</dbReference>
<evidence type="ECO:0000256" key="2">
    <source>
        <dbReference type="ARBA" id="ARBA00022576"/>
    </source>
</evidence>
<dbReference type="InterPro" id="IPR015421">
    <property type="entry name" value="PyrdxlP-dep_Trfase_major"/>
</dbReference>
<dbReference type="OrthoDB" id="9813612at2"/>